<name>A0ABU8WLD0_9BURK</name>
<dbReference type="CDD" id="cd13578">
    <property type="entry name" value="PBP2_Bug27"/>
    <property type="match status" value="1"/>
</dbReference>
<organism evidence="3 4">
    <name type="scientific">Variovorax rhizosphaerae</name>
    <dbReference type="NCBI Taxonomy" id="1836200"/>
    <lineage>
        <taxon>Bacteria</taxon>
        <taxon>Pseudomonadati</taxon>
        <taxon>Pseudomonadota</taxon>
        <taxon>Betaproteobacteria</taxon>
        <taxon>Burkholderiales</taxon>
        <taxon>Comamonadaceae</taxon>
        <taxon>Variovorax</taxon>
    </lineage>
</organism>
<protein>
    <submittedName>
        <fullName evidence="3">Tripartite tricarboxylate transporter substrate binding protein</fullName>
    </submittedName>
</protein>
<keyword evidence="2" id="KW-0732">Signal</keyword>
<evidence type="ECO:0000313" key="3">
    <source>
        <dbReference type="EMBL" id="MEJ8848214.1"/>
    </source>
</evidence>
<comment type="similarity">
    <text evidence="1">Belongs to the UPF0065 (bug) family.</text>
</comment>
<feature type="signal peptide" evidence="2">
    <location>
        <begin position="1"/>
        <end position="33"/>
    </location>
</feature>
<gene>
    <name evidence="3" type="ORF">WKW82_16260</name>
</gene>
<dbReference type="PANTHER" id="PTHR42928">
    <property type="entry name" value="TRICARBOXYLATE-BINDING PROTEIN"/>
    <property type="match status" value="1"/>
</dbReference>
<dbReference type="RefSeq" id="WP_340343349.1">
    <property type="nucleotide sequence ID" value="NZ_JBBKZT010000007.1"/>
</dbReference>
<comment type="caution">
    <text evidence="3">The sequence shown here is derived from an EMBL/GenBank/DDBJ whole genome shotgun (WGS) entry which is preliminary data.</text>
</comment>
<dbReference type="Pfam" id="PF03401">
    <property type="entry name" value="TctC"/>
    <property type="match status" value="1"/>
</dbReference>
<dbReference type="PANTHER" id="PTHR42928:SF5">
    <property type="entry name" value="BLR1237 PROTEIN"/>
    <property type="match status" value="1"/>
</dbReference>
<dbReference type="EMBL" id="JBBKZT010000007">
    <property type="protein sequence ID" value="MEJ8848214.1"/>
    <property type="molecule type" value="Genomic_DNA"/>
</dbReference>
<evidence type="ECO:0000256" key="2">
    <source>
        <dbReference type="SAM" id="SignalP"/>
    </source>
</evidence>
<reference evidence="3 4" key="1">
    <citation type="submission" date="2024-03" db="EMBL/GenBank/DDBJ databases">
        <title>Novel species of the genus Variovorax.</title>
        <authorList>
            <person name="Liu Q."/>
            <person name="Xin Y.-H."/>
        </authorList>
    </citation>
    <scope>NUCLEOTIDE SEQUENCE [LARGE SCALE GENOMIC DNA]</scope>
    <source>
        <strain evidence="3 4">KACC 18900</strain>
    </source>
</reference>
<dbReference type="InterPro" id="IPR006311">
    <property type="entry name" value="TAT_signal"/>
</dbReference>
<feature type="chain" id="PRO_5046159682" evidence="2">
    <location>
        <begin position="34"/>
        <end position="331"/>
    </location>
</feature>
<dbReference type="InterPro" id="IPR005064">
    <property type="entry name" value="BUG"/>
</dbReference>
<dbReference type="PIRSF" id="PIRSF017082">
    <property type="entry name" value="YflP"/>
    <property type="match status" value="1"/>
</dbReference>
<sequence length="331" mass="34304">MQDFKFLRGLTRRAVLALATAAALLPTAGGAQATWPQRPIKLIVPFAPGGSNDNLARLLATKLGARLGQPVVVENKGGAGGTIGTEFVAKATPDGYTLLLGSTSITTNAAAGKKLPYDPVKDLQPIGLIATSPLVIVVTNGLPVKNLRELIALAQAKPGSISYGSAGLGGTNHLGTELFASAAKAQFVHVPYKGISLAFTDLMGGSLQMLVPSVAAALPQIQGGKMRALAVTGPQRSPLAPDLPTAAESGLPGFRLEVWFGLLGPAGMPAPVVRRLNDELRAVLDDAAVKEVLARESSTPQPGTPEELGALVRSDLARWTQLIKDRGIQID</sequence>
<keyword evidence="4" id="KW-1185">Reference proteome</keyword>
<dbReference type="Gene3D" id="3.40.190.10">
    <property type="entry name" value="Periplasmic binding protein-like II"/>
    <property type="match status" value="1"/>
</dbReference>
<evidence type="ECO:0000256" key="1">
    <source>
        <dbReference type="ARBA" id="ARBA00006987"/>
    </source>
</evidence>
<accession>A0ABU8WLD0</accession>
<evidence type="ECO:0000313" key="4">
    <source>
        <dbReference type="Proteomes" id="UP001385892"/>
    </source>
</evidence>
<dbReference type="PROSITE" id="PS51318">
    <property type="entry name" value="TAT"/>
    <property type="match status" value="1"/>
</dbReference>
<dbReference type="InterPro" id="IPR042100">
    <property type="entry name" value="Bug_dom1"/>
</dbReference>
<dbReference type="Proteomes" id="UP001385892">
    <property type="component" value="Unassembled WGS sequence"/>
</dbReference>
<dbReference type="Gene3D" id="3.40.190.150">
    <property type="entry name" value="Bordetella uptake gene, domain 1"/>
    <property type="match status" value="1"/>
</dbReference>
<dbReference type="SUPFAM" id="SSF53850">
    <property type="entry name" value="Periplasmic binding protein-like II"/>
    <property type="match status" value="1"/>
</dbReference>
<proteinExistence type="inferred from homology"/>